<gene>
    <name evidence="1" type="ORF">BAY60_09440</name>
</gene>
<reference evidence="1 2" key="1">
    <citation type="submission" date="2016-07" db="EMBL/GenBank/DDBJ databases">
        <title>Draft genome sequence of Prauserella muralis DSM 45305, isolated from a mould-covered wall in an indoor environment.</title>
        <authorList>
            <person name="Ruckert C."/>
            <person name="Albersmeier A."/>
            <person name="Jiang C.-L."/>
            <person name="Jiang Y."/>
            <person name="Kalinowski J."/>
            <person name="Schneider O."/>
            <person name="Winkler A."/>
            <person name="Zotchev S.B."/>
        </authorList>
    </citation>
    <scope>NUCLEOTIDE SEQUENCE [LARGE SCALE GENOMIC DNA]</scope>
    <source>
        <strain evidence="1 2">DSM 45305</strain>
    </source>
</reference>
<keyword evidence="2" id="KW-1185">Reference proteome</keyword>
<protein>
    <submittedName>
        <fullName evidence="1">Uncharacterized protein</fullName>
    </submittedName>
</protein>
<dbReference type="PANTHER" id="PTHR34070:SF1">
    <property type="entry name" value="DNA ALKYLATION REPAIR PROTEIN"/>
    <property type="match status" value="1"/>
</dbReference>
<dbReference type="Proteomes" id="UP000249915">
    <property type="component" value="Unassembled WGS sequence"/>
</dbReference>
<dbReference type="EMBL" id="MASW01000001">
    <property type="protein sequence ID" value="PXY32470.1"/>
    <property type="molecule type" value="Genomic_DNA"/>
</dbReference>
<dbReference type="Pfam" id="PF08713">
    <property type="entry name" value="DNA_alkylation"/>
    <property type="match status" value="1"/>
</dbReference>
<accession>A0A2V4BB39</accession>
<sequence length="222" mass="25719">MVTVVTTAEGTAGEFERRLDALMPASGRPPMRDVFGLAKEFVSLVPAEIEVLLESPRHESRVGAVSVMDFQARRRTTGEERRAELFELYLRRHDRIDTWDLVDRAAPWVVGAYLLDKPRDPLYELARSQRWYERRTAIVATFAFIRRGDLDDTFAIGDLLAHDTEDLVQKAVGGWVREAGKRDERRLREFLDRHAPTMPRTALRYAVEKLDPQLRRHYLTRS</sequence>
<dbReference type="SUPFAM" id="SSF48371">
    <property type="entry name" value="ARM repeat"/>
    <property type="match status" value="1"/>
</dbReference>
<proteinExistence type="predicted"/>
<dbReference type="PANTHER" id="PTHR34070">
    <property type="entry name" value="ARMADILLO-TYPE FOLD"/>
    <property type="match status" value="1"/>
</dbReference>
<dbReference type="AlphaFoldDB" id="A0A2V4BB39"/>
<evidence type="ECO:0000313" key="2">
    <source>
        <dbReference type="Proteomes" id="UP000249915"/>
    </source>
</evidence>
<evidence type="ECO:0000313" key="1">
    <source>
        <dbReference type="EMBL" id="PXY32470.1"/>
    </source>
</evidence>
<dbReference type="InterPro" id="IPR016024">
    <property type="entry name" value="ARM-type_fold"/>
</dbReference>
<organism evidence="1 2">
    <name type="scientific">Prauserella muralis</name>
    <dbReference type="NCBI Taxonomy" id="588067"/>
    <lineage>
        <taxon>Bacteria</taxon>
        <taxon>Bacillati</taxon>
        <taxon>Actinomycetota</taxon>
        <taxon>Actinomycetes</taxon>
        <taxon>Pseudonocardiales</taxon>
        <taxon>Pseudonocardiaceae</taxon>
        <taxon>Prauserella</taxon>
    </lineage>
</organism>
<name>A0A2V4BB39_9PSEU</name>
<dbReference type="Gene3D" id="1.25.10.90">
    <property type="match status" value="1"/>
</dbReference>
<dbReference type="CDD" id="cd06561">
    <property type="entry name" value="AlkD_like"/>
    <property type="match status" value="1"/>
</dbReference>
<comment type="caution">
    <text evidence="1">The sequence shown here is derived from an EMBL/GenBank/DDBJ whole genome shotgun (WGS) entry which is preliminary data.</text>
</comment>
<dbReference type="InterPro" id="IPR014825">
    <property type="entry name" value="DNA_alkylation"/>
</dbReference>